<dbReference type="Proteomes" id="UP000612055">
    <property type="component" value="Unassembled WGS sequence"/>
</dbReference>
<keyword evidence="3" id="KW-1185">Reference proteome</keyword>
<accession>A0A835XWW1</accession>
<keyword evidence="1" id="KW-1133">Transmembrane helix</keyword>
<evidence type="ECO:0000313" key="3">
    <source>
        <dbReference type="Proteomes" id="UP000612055"/>
    </source>
</evidence>
<dbReference type="EMBL" id="JAEHOE010000051">
    <property type="protein sequence ID" value="KAG2491703.1"/>
    <property type="molecule type" value="Genomic_DNA"/>
</dbReference>
<evidence type="ECO:0000313" key="2">
    <source>
        <dbReference type="EMBL" id="KAG2491703.1"/>
    </source>
</evidence>
<sequence length="144" mass="16443">MGAWATMWGRRASLSAMELRWLSVNLFVMTGYVLGWADIIPGLIGFRDGPWRVVNALGNLHVLWLGWHFPGWLLARTPAFRLNRCEIHLWFIVICMFLHVVWNALRPVRPEDEGFFQIMVPLVCSALLDVPSLYLAAGWAVLVP</sequence>
<keyword evidence="1" id="KW-0472">Membrane</keyword>
<dbReference type="AlphaFoldDB" id="A0A835XWW1"/>
<organism evidence="2 3">
    <name type="scientific">Edaphochlamys debaryana</name>
    <dbReference type="NCBI Taxonomy" id="47281"/>
    <lineage>
        <taxon>Eukaryota</taxon>
        <taxon>Viridiplantae</taxon>
        <taxon>Chlorophyta</taxon>
        <taxon>core chlorophytes</taxon>
        <taxon>Chlorophyceae</taxon>
        <taxon>CS clade</taxon>
        <taxon>Chlamydomonadales</taxon>
        <taxon>Chlamydomonadales incertae sedis</taxon>
        <taxon>Edaphochlamys</taxon>
    </lineage>
</organism>
<name>A0A835XWW1_9CHLO</name>
<feature type="transmembrane region" description="Helical" evidence="1">
    <location>
        <begin position="87"/>
        <end position="105"/>
    </location>
</feature>
<feature type="transmembrane region" description="Helical" evidence="1">
    <location>
        <begin position="117"/>
        <end position="142"/>
    </location>
</feature>
<dbReference type="OrthoDB" id="550918at2759"/>
<protein>
    <submittedName>
        <fullName evidence="2">Uncharacterized protein</fullName>
    </submittedName>
</protein>
<feature type="non-terminal residue" evidence="2">
    <location>
        <position position="144"/>
    </location>
</feature>
<evidence type="ECO:0000256" key="1">
    <source>
        <dbReference type="SAM" id="Phobius"/>
    </source>
</evidence>
<gene>
    <name evidence="2" type="ORF">HYH03_010070</name>
</gene>
<proteinExistence type="predicted"/>
<reference evidence="2" key="1">
    <citation type="journal article" date="2020" name="bioRxiv">
        <title>Comparative genomics of Chlamydomonas.</title>
        <authorList>
            <person name="Craig R.J."/>
            <person name="Hasan A.R."/>
            <person name="Ness R.W."/>
            <person name="Keightley P.D."/>
        </authorList>
    </citation>
    <scope>NUCLEOTIDE SEQUENCE</scope>
    <source>
        <strain evidence="2">CCAP 11/70</strain>
    </source>
</reference>
<keyword evidence="1" id="KW-0812">Transmembrane</keyword>
<feature type="transmembrane region" description="Helical" evidence="1">
    <location>
        <begin position="56"/>
        <end position="75"/>
    </location>
</feature>
<feature type="transmembrane region" description="Helical" evidence="1">
    <location>
        <begin position="21"/>
        <end position="44"/>
    </location>
</feature>
<comment type="caution">
    <text evidence="2">The sequence shown here is derived from an EMBL/GenBank/DDBJ whole genome shotgun (WGS) entry which is preliminary data.</text>
</comment>